<evidence type="ECO:0000313" key="2">
    <source>
        <dbReference type="Proteomes" id="UP000279446"/>
    </source>
</evidence>
<organism evidence="1 2">
    <name type="scientific">Paenibacillus anaericanus</name>
    <dbReference type="NCBI Taxonomy" id="170367"/>
    <lineage>
        <taxon>Bacteria</taxon>
        <taxon>Bacillati</taxon>
        <taxon>Bacillota</taxon>
        <taxon>Bacilli</taxon>
        <taxon>Bacillales</taxon>
        <taxon>Paenibacillaceae</taxon>
        <taxon>Paenibacillus</taxon>
    </lineage>
</organism>
<name>A0A433XVG7_9BACL</name>
<comment type="caution">
    <text evidence="1">The sequence shown here is derived from an EMBL/GenBank/DDBJ whole genome shotgun (WGS) entry which is preliminary data.</text>
</comment>
<proteinExistence type="predicted"/>
<protein>
    <submittedName>
        <fullName evidence="1">Uncharacterized protein</fullName>
    </submittedName>
</protein>
<accession>A0A433XVG7</accession>
<reference evidence="1 2" key="1">
    <citation type="submission" date="2018-12" db="EMBL/GenBank/DDBJ databases">
        <authorList>
            <person name="Sun L."/>
            <person name="Chen Z."/>
        </authorList>
    </citation>
    <scope>NUCLEOTIDE SEQUENCE [LARGE SCALE GENOMIC DNA]</scope>
    <source>
        <strain evidence="1 2">DSM 15890</strain>
    </source>
</reference>
<dbReference type="Proteomes" id="UP000279446">
    <property type="component" value="Unassembled WGS sequence"/>
</dbReference>
<evidence type="ECO:0000313" key="1">
    <source>
        <dbReference type="EMBL" id="RUT38701.1"/>
    </source>
</evidence>
<sequence>MEKRSVKIKDSNDVNYGKEGVTVKQVHSDKKDQQKFTVLFNHSGEPKLKDYYEDQFDVQGNVTY</sequence>
<dbReference type="EMBL" id="RZNY01000051">
    <property type="protein sequence ID" value="RUT38701.1"/>
    <property type="molecule type" value="Genomic_DNA"/>
</dbReference>
<gene>
    <name evidence="1" type="ORF">EJP82_26675</name>
</gene>
<keyword evidence="2" id="KW-1185">Reference proteome</keyword>
<dbReference type="AlphaFoldDB" id="A0A433XVG7"/>